<evidence type="ECO:0000313" key="1">
    <source>
        <dbReference type="EMBL" id="KAL3516474.1"/>
    </source>
</evidence>
<protein>
    <submittedName>
        <fullName evidence="1">Uncharacterized protein</fullName>
    </submittedName>
</protein>
<keyword evidence="2" id="KW-1185">Reference proteome</keyword>
<reference evidence="1 2" key="1">
    <citation type="submission" date="2024-11" db="EMBL/GenBank/DDBJ databases">
        <title>A near-complete genome assembly of Cinchona calisaya.</title>
        <authorList>
            <person name="Lian D.C."/>
            <person name="Zhao X.W."/>
            <person name="Wei L."/>
        </authorList>
    </citation>
    <scope>NUCLEOTIDE SEQUENCE [LARGE SCALE GENOMIC DNA]</scope>
    <source>
        <tissue evidence="1">Nenye</tissue>
    </source>
</reference>
<comment type="caution">
    <text evidence="1">The sequence shown here is derived from an EMBL/GenBank/DDBJ whole genome shotgun (WGS) entry which is preliminary data.</text>
</comment>
<name>A0ABD2ZC13_9GENT</name>
<gene>
    <name evidence="1" type="ORF">ACH5RR_023376</name>
</gene>
<dbReference type="Proteomes" id="UP001630127">
    <property type="component" value="Unassembled WGS sequence"/>
</dbReference>
<accession>A0ABD2ZC13</accession>
<proteinExistence type="predicted"/>
<dbReference type="AlphaFoldDB" id="A0ABD2ZC13"/>
<evidence type="ECO:0000313" key="2">
    <source>
        <dbReference type="Proteomes" id="UP001630127"/>
    </source>
</evidence>
<dbReference type="EMBL" id="JBJUIK010000010">
    <property type="protein sequence ID" value="KAL3516474.1"/>
    <property type="molecule type" value="Genomic_DNA"/>
</dbReference>
<organism evidence="1 2">
    <name type="scientific">Cinchona calisaya</name>
    <dbReference type="NCBI Taxonomy" id="153742"/>
    <lineage>
        <taxon>Eukaryota</taxon>
        <taxon>Viridiplantae</taxon>
        <taxon>Streptophyta</taxon>
        <taxon>Embryophyta</taxon>
        <taxon>Tracheophyta</taxon>
        <taxon>Spermatophyta</taxon>
        <taxon>Magnoliopsida</taxon>
        <taxon>eudicotyledons</taxon>
        <taxon>Gunneridae</taxon>
        <taxon>Pentapetalae</taxon>
        <taxon>asterids</taxon>
        <taxon>lamiids</taxon>
        <taxon>Gentianales</taxon>
        <taxon>Rubiaceae</taxon>
        <taxon>Cinchonoideae</taxon>
        <taxon>Cinchoneae</taxon>
        <taxon>Cinchona</taxon>
    </lineage>
</organism>
<sequence>MALPIYENGLGFQAVTHCSRHEDRLAQTDDKPLFKLILNQAWKGNGQDLDLISDFQYKFARAENITLH</sequence>